<proteinExistence type="inferred from homology"/>
<evidence type="ECO:0000313" key="10">
    <source>
        <dbReference type="Proteomes" id="UP001333102"/>
    </source>
</evidence>
<dbReference type="InterPro" id="IPR001444">
    <property type="entry name" value="Flag_bb_rod_N"/>
</dbReference>
<gene>
    <name evidence="9" type="primary">flgG</name>
    <name evidence="9" type="ORF">VLY81_01325</name>
</gene>
<dbReference type="InterPro" id="IPR020013">
    <property type="entry name" value="Flagellar_FlgE/F/G"/>
</dbReference>
<comment type="subcellular location">
    <subcellularLocation>
        <location evidence="5">Bacterial flagellum basal body</location>
    </subcellularLocation>
</comment>
<keyword evidence="9" id="KW-0966">Cell projection</keyword>
<dbReference type="SUPFAM" id="SSF117143">
    <property type="entry name" value="Flagellar hook protein flgE"/>
    <property type="match status" value="1"/>
</dbReference>
<evidence type="ECO:0000259" key="6">
    <source>
        <dbReference type="Pfam" id="PF00460"/>
    </source>
</evidence>
<name>A0ABZ1BQJ3_9FIRM</name>
<evidence type="ECO:0000259" key="7">
    <source>
        <dbReference type="Pfam" id="PF06429"/>
    </source>
</evidence>
<evidence type="ECO:0000256" key="4">
    <source>
        <dbReference type="NCBIfam" id="TIGR02488"/>
    </source>
</evidence>
<evidence type="ECO:0000259" key="8">
    <source>
        <dbReference type="Pfam" id="PF22692"/>
    </source>
</evidence>
<dbReference type="InterPro" id="IPR037925">
    <property type="entry name" value="FlgE/F/G-like"/>
</dbReference>
<dbReference type="InterPro" id="IPR053967">
    <property type="entry name" value="LlgE_F_G-like_D1"/>
</dbReference>
<dbReference type="NCBIfam" id="TIGR02488">
    <property type="entry name" value="flgG_G_neg"/>
    <property type="match status" value="1"/>
</dbReference>
<dbReference type="Pfam" id="PF22692">
    <property type="entry name" value="LlgE_F_G_D1"/>
    <property type="match status" value="1"/>
</dbReference>
<dbReference type="Pfam" id="PF00460">
    <property type="entry name" value="Flg_bb_rod"/>
    <property type="match status" value="1"/>
</dbReference>
<dbReference type="EMBL" id="CP141614">
    <property type="protein sequence ID" value="WRP14841.1"/>
    <property type="molecule type" value="Genomic_DNA"/>
</dbReference>
<dbReference type="InterPro" id="IPR012834">
    <property type="entry name" value="FlgG_G_neg"/>
</dbReference>
<dbReference type="NCBIfam" id="TIGR03506">
    <property type="entry name" value="FlgEFG_subfam"/>
    <property type="match status" value="2"/>
</dbReference>
<feature type="domain" description="Flagellar basal-body/hook protein C-terminal" evidence="7">
    <location>
        <begin position="215"/>
        <end position="260"/>
    </location>
</feature>
<dbReference type="RefSeq" id="WP_324669227.1">
    <property type="nucleotide sequence ID" value="NZ_CP141614.1"/>
</dbReference>
<evidence type="ECO:0000256" key="2">
    <source>
        <dbReference type="ARBA" id="ARBA00017948"/>
    </source>
</evidence>
<keyword evidence="9" id="KW-0969">Cilium</keyword>
<evidence type="ECO:0000256" key="1">
    <source>
        <dbReference type="ARBA" id="ARBA00009677"/>
    </source>
</evidence>
<dbReference type="PANTHER" id="PTHR30435:SF19">
    <property type="entry name" value="FLAGELLAR BASAL-BODY ROD PROTEIN FLGG"/>
    <property type="match status" value="1"/>
</dbReference>
<feature type="domain" description="Flagellar hook protein FlgE/F/G-like D1" evidence="8">
    <location>
        <begin position="97"/>
        <end position="159"/>
    </location>
</feature>
<sequence>MMRSLWTAASGMAGQQFTVDTIANNLANVNTAGFKKSRVDFQDLLYQTIRFAGTAVTAGAEIPTGIQVGHGVRPVATVKIFSQGTFRETNNPLDLVIEGDGFFQVLLPDGTIAYTRDGSFKKDSDGRIVTSDGFVLEPEIIIPSDAIELSVGADGTVSVVMVNDSEPQEIGRIELARFVNPAGLRNYGRNLFLATGASGPPIVGQPGLDGFGAIAQGHLEMSNVEVVEEMVNLIMAQRAYDANSKAIQASDDMLQSANNLRR</sequence>
<evidence type="ECO:0000256" key="5">
    <source>
        <dbReference type="RuleBase" id="RU362116"/>
    </source>
</evidence>
<protein>
    <recommendedName>
        <fullName evidence="2 4">Flagellar basal-body rod protein FlgG</fullName>
    </recommendedName>
</protein>
<organism evidence="9 10">
    <name type="scientific">Geochorda subterranea</name>
    <dbReference type="NCBI Taxonomy" id="3109564"/>
    <lineage>
        <taxon>Bacteria</taxon>
        <taxon>Bacillati</taxon>
        <taxon>Bacillota</taxon>
        <taxon>Limnochordia</taxon>
        <taxon>Limnochordales</taxon>
        <taxon>Geochordaceae</taxon>
        <taxon>Geochorda</taxon>
    </lineage>
</organism>
<dbReference type="InterPro" id="IPR019776">
    <property type="entry name" value="Flagellar_basal_body_rod_CS"/>
</dbReference>
<comment type="similarity">
    <text evidence="1 5">Belongs to the flagella basal body rod proteins family.</text>
</comment>
<accession>A0ABZ1BQJ3</accession>
<keyword evidence="5" id="KW-0975">Bacterial flagellum</keyword>
<keyword evidence="9" id="KW-0282">Flagellum</keyword>
<comment type="subunit">
    <text evidence="3">The basal body constitutes a major portion of the flagellar organelle and consists of four rings (L,P,S, and M) mounted on a central rod. The rod consists of about 26 subunits of FlgG in the distal portion, and FlgB, FlgC and FlgF are thought to build up the proximal portion of the rod with about 6 subunits each.</text>
</comment>
<dbReference type="PANTHER" id="PTHR30435">
    <property type="entry name" value="FLAGELLAR PROTEIN"/>
    <property type="match status" value="1"/>
</dbReference>
<dbReference type="PROSITE" id="PS00588">
    <property type="entry name" value="FLAGELLA_BB_ROD"/>
    <property type="match status" value="1"/>
</dbReference>
<dbReference type="Proteomes" id="UP001333102">
    <property type="component" value="Chromosome"/>
</dbReference>
<dbReference type="InterPro" id="IPR010930">
    <property type="entry name" value="Flg_bb/hook_C_dom"/>
</dbReference>
<reference evidence="10" key="1">
    <citation type="submission" date="2023-12" db="EMBL/GenBank/DDBJ databases">
        <title>Novel isolates from deep terrestrial aquifers shed light on the physiology and ecology of the class Limnochordia.</title>
        <authorList>
            <person name="Karnachuk O.V."/>
            <person name="Lukina A.P."/>
            <person name="Avakyan M.R."/>
            <person name="Kadnikov V."/>
            <person name="Begmatov S."/>
            <person name="Beletsky A.V."/>
            <person name="Mardanov A.V."/>
            <person name="Ravin N.V."/>
        </authorList>
    </citation>
    <scope>NUCLEOTIDE SEQUENCE [LARGE SCALE GENOMIC DNA]</scope>
    <source>
        <strain evidence="10">LN</strain>
    </source>
</reference>
<evidence type="ECO:0000256" key="3">
    <source>
        <dbReference type="ARBA" id="ARBA00025933"/>
    </source>
</evidence>
<feature type="domain" description="Flagellar basal body rod protein N-terminal" evidence="6">
    <location>
        <begin position="7"/>
        <end position="35"/>
    </location>
</feature>
<dbReference type="Pfam" id="PF06429">
    <property type="entry name" value="Flg_bbr_C"/>
    <property type="match status" value="1"/>
</dbReference>
<evidence type="ECO:0000313" key="9">
    <source>
        <dbReference type="EMBL" id="WRP14841.1"/>
    </source>
</evidence>
<keyword evidence="10" id="KW-1185">Reference proteome</keyword>